<evidence type="ECO:0000256" key="1">
    <source>
        <dbReference type="ARBA" id="ARBA00022884"/>
    </source>
</evidence>
<protein>
    <recommendedName>
        <fullName evidence="2">Transcription factor NusA N-terminal domain-containing protein</fullName>
    </recommendedName>
</protein>
<dbReference type="AlphaFoldDB" id="X1Q6P2"/>
<dbReference type="Pfam" id="PF08529">
    <property type="entry name" value="NusA_N"/>
    <property type="match status" value="1"/>
</dbReference>
<dbReference type="GO" id="GO:0006353">
    <property type="term" value="P:DNA-templated transcription termination"/>
    <property type="evidence" value="ECO:0007669"/>
    <property type="project" value="InterPro"/>
</dbReference>
<gene>
    <name evidence="3" type="ORF">S06H3_51763</name>
</gene>
<evidence type="ECO:0000259" key="2">
    <source>
        <dbReference type="Pfam" id="PF08529"/>
    </source>
</evidence>
<accession>X1Q6P2</accession>
<name>X1Q6P2_9ZZZZ</name>
<dbReference type="GO" id="GO:0003700">
    <property type="term" value="F:DNA-binding transcription factor activity"/>
    <property type="evidence" value="ECO:0007669"/>
    <property type="project" value="InterPro"/>
</dbReference>
<evidence type="ECO:0000313" key="3">
    <source>
        <dbReference type="EMBL" id="GAI38924.1"/>
    </source>
</evidence>
<dbReference type="Gene3D" id="3.30.1480.10">
    <property type="entry name" value="NusA, N-terminal domain"/>
    <property type="match status" value="1"/>
</dbReference>
<feature type="non-terminal residue" evidence="3">
    <location>
        <position position="91"/>
    </location>
</feature>
<dbReference type="InterPro" id="IPR036555">
    <property type="entry name" value="NusA_N_sf"/>
</dbReference>
<keyword evidence="1" id="KW-0694">RNA-binding</keyword>
<dbReference type="PANTHER" id="PTHR22648:SF0">
    <property type="entry name" value="TRANSCRIPTION TERMINATION_ANTITERMINATION PROTEIN NUSA"/>
    <property type="match status" value="1"/>
</dbReference>
<dbReference type="GO" id="GO:0031564">
    <property type="term" value="P:transcription antitermination"/>
    <property type="evidence" value="ECO:0007669"/>
    <property type="project" value="InterPro"/>
</dbReference>
<sequence length="91" mass="9908">MKTELKAAITQLSAERNLPKEVVLAALESALASAYKKDASALEQDVLVKVDPNVGEIDFYVQKVIVESATNPNREISIDEARKLRPTAQVG</sequence>
<dbReference type="GO" id="GO:0003723">
    <property type="term" value="F:RNA binding"/>
    <property type="evidence" value="ECO:0007669"/>
    <property type="project" value="UniProtKB-KW"/>
</dbReference>
<dbReference type="InterPro" id="IPR030842">
    <property type="entry name" value="TF_NusA_bacterial"/>
</dbReference>
<reference evidence="3" key="1">
    <citation type="journal article" date="2014" name="Front. Microbiol.">
        <title>High frequency of phylogenetically diverse reductive dehalogenase-homologous genes in deep subseafloor sedimentary metagenomes.</title>
        <authorList>
            <person name="Kawai M."/>
            <person name="Futagami T."/>
            <person name="Toyoda A."/>
            <person name="Takaki Y."/>
            <person name="Nishi S."/>
            <person name="Hori S."/>
            <person name="Arai W."/>
            <person name="Tsubouchi T."/>
            <person name="Morono Y."/>
            <person name="Uchiyama I."/>
            <person name="Ito T."/>
            <person name="Fujiyama A."/>
            <person name="Inagaki F."/>
            <person name="Takami H."/>
        </authorList>
    </citation>
    <scope>NUCLEOTIDE SEQUENCE</scope>
    <source>
        <strain evidence="3">Expedition CK06-06</strain>
    </source>
</reference>
<proteinExistence type="predicted"/>
<dbReference type="GO" id="GO:0005829">
    <property type="term" value="C:cytosol"/>
    <property type="evidence" value="ECO:0007669"/>
    <property type="project" value="TreeGrafter"/>
</dbReference>
<dbReference type="InterPro" id="IPR013735">
    <property type="entry name" value="TF_NusA_N"/>
</dbReference>
<dbReference type="PANTHER" id="PTHR22648">
    <property type="entry name" value="TRANSCRIPTION TERMINATION FACTOR NUSA"/>
    <property type="match status" value="1"/>
</dbReference>
<organism evidence="3">
    <name type="scientific">marine sediment metagenome</name>
    <dbReference type="NCBI Taxonomy" id="412755"/>
    <lineage>
        <taxon>unclassified sequences</taxon>
        <taxon>metagenomes</taxon>
        <taxon>ecological metagenomes</taxon>
    </lineage>
</organism>
<dbReference type="SUPFAM" id="SSF69705">
    <property type="entry name" value="Transcription factor NusA, N-terminal domain"/>
    <property type="match status" value="1"/>
</dbReference>
<dbReference type="EMBL" id="BARV01032870">
    <property type="protein sequence ID" value="GAI38924.1"/>
    <property type="molecule type" value="Genomic_DNA"/>
</dbReference>
<comment type="caution">
    <text evidence="3">The sequence shown here is derived from an EMBL/GenBank/DDBJ whole genome shotgun (WGS) entry which is preliminary data.</text>
</comment>
<feature type="domain" description="Transcription factor NusA N-terminal" evidence="2">
    <location>
        <begin position="4"/>
        <end position="91"/>
    </location>
</feature>